<dbReference type="InterPro" id="IPR011600">
    <property type="entry name" value="Pept_C14_caspase"/>
</dbReference>
<geneLocation type="plasmid" evidence="3 4">
    <name>p1</name>
</geneLocation>
<accession>A0ABX8H391</accession>
<evidence type="ECO:0000313" key="3">
    <source>
        <dbReference type="EMBL" id="QWG10375.1"/>
    </source>
</evidence>
<dbReference type="EMBL" id="CP076130">
    <property type="protein sequence ID" value="QWG10375.1"/>
    <property type="molecule type" value="Genomic_DNA"/>
</dbReference>
<dbReference type="Proteomes" id="UP000682802">
    <property type="component" value="Plasmid p1"/>
</dbReference>
<reference evidence="3 4" key="1">
    <citation type="submission" date="2021-05" db="EMBL/GenBank/DDBJ databases">
        <title>Comparative genomic studies on the polysaccharide-degrading batcterial strains of the Flammeovirga genus.</title>
        <authorList>
            <person name="Zewei F."/>
            <person name="Zheng Z."/>
            <person name="Yu L."/>
            <person name="Ruyue G."/>
            <person name="Yanhong M."/>
            <person name="Yuanyuan C."/>
            <person name="Jingyan G."/>
            <person name="Wenjun H."/>
        </authorList>
    </citation>
    <scope>NUCLEOTIDE SEQUENCE [LARGE SCALE GENOMIC DNA]</scope>
    <source>
        <strain evidence="3 4">YS10</strain>
        <plasmid evidence="3 4">p1</plasmid>
    </source>
</reference>
<dbReference type="PANTHER" id="PTHR22576">
    <property type="entry name" value="MUCOSA ASSOCIATED LYMPHOID TISSUE LYMPHOMA TRANSLOCATION PROTEIN 1/PARACASPASE"/>
    <property type="match status" value="1"/>
</dbReference>
<dbReference type="Pfam" id="PF00656">
    <property type="entry name" value="Peptidase_C14"/>
    <property type="match status" value="1"/>
</dbReference>
<dbReference type="InterPro" id="IPR011990">
    <property type="entry name" value="TPR-like_helical_dom_sf"/>
</dbReference>
<keyword evidence="3" id="KW-0614">Plasmid</keyword>
<keyword evidence="4" id="KW-1185">Reference proteome</keyword>
<feature type="domain" description="Peptidase C14 caspase" evidence="2">
    <location>
        <begin position="45"/>
        <end position="248"/>
    </location>
</feature>
<dbReference type="Gene3D" id="3.40.50.1460">
    <property type="match status" value="1"/>
</dbReference>
<feature type="signal peptide" evidence="1">
    <location>
        <begin position="1"/>
        <end position="24"/>
    </location>
</feature>
<sequence length="505" mass="57998">MNSFIKTFLLVSFLTYSFTFNTIAQSRGLTLNRTVENALPVNSKAYALIVATDEYENFDNLNNPVYDAMGVSKILKEGYDFDVKVLKSPSKDELLTAIREYHNILNKEDRFLLYLAGHGIYETKYYEEGFVVLSDSETKGYDPNLLTYASFHDVKTLTDKLPSQQVLMVVDVCFGGAFNDKITKGRSIYDASNSEMTAEDFLRFQLEEKNRYVLSSGKLNTVSDGIKGQHSPFAEKLIKSLSEHKRDSIVTAQLIKQDLRLLKSQPILGSFSENVGTSEFVFKAKASGPKSNTLVFRAEEEYYKFLTGVTKYKLDEPFLITGRKLEEIAKVFQDASVDNSSTSDAALGMFWLLVMNKQQHQVELTTEEEYYAKEVIKVFQEEERNGINDHLWHLATIQALDIHRFTDDDQVLTLYKRAMSEHQMKSFWYAGQFALKLENKAMAYNFFEKGAKLNDPFSQYGLAMLKYNDRHYYELDKPIDDYIKYLEKASENGLRRASDVLFDIN</sequence>
<dbReference type="InterPro" id="IPR029030">
    <property type="entry name" value="Caspase-like_dom_sf"/>
</dbReference>
<name>A0ABX8H391_9BACT</name>
<gene>
    <name evidence="3" type="ORF">KM029_25710</name>
</gene>
<dbReference type="RefSeq" id="WP_144077273.1">
    <property type="nucleotide sequence ID" value="NZ_CP076130.1"/>
</dbReference>
<feature type="chain" id="PRO_5045934278" evidence="1">
    <location>
        <begin position="25"/>
        <end position="505"/>
    </location>
</feature>
<evidence type="ECO:0000313" key="4">
    <source>
        <dbReference type="Proteomes" id="UP000682802"/>
    </source>
</evidence>
<protein>
    <submittedName>
        <fullName evidence="3">Caspase family protein</fullName>
    </submittedName>
</protein>
<dbReference type="PANTHER" id="PTHR22576:SF37">
    <property type="entry name" value="MUCOSA-ASSOCIATED LYMPHOID TISSUE LYMPHOMA TRANSLOCATION PROTEIN 1"/>
    <property type="match status" value="1"/>
</dbReference>
<dbReference type="InterPro" id="IPR052039">
    <property type="entry name" value="Caspase-related_regulators"/>
</dbReference>
<organism evidence="3 4">
    <name type="scientific">Flammeovirga kamogawensis</name>
    <dbReference type="NCBI Taxonomy" id="373891"/>
    <lineage>
        <taxon>Bacteria</taxon>
        <taxon>Pseudomonadati</taxon>
        <taxon>Bacteroidota</taxon>
        <taxon>Cytophagia</taxon>
        <taxon>Cytophagales</taxon>
        <taxon>Flammeovirgaceae</taxon>
        <taxon>Flammeovirga</taxon>
    </lineage>
</organism>
<dbReference type="SUPFAM" id="SSF52129">
    <property type="entry name" value="Caspase-like"/>
    <property type="match status" value="1"/>
</dbReference>
<keyword evidence="1" id="KW-0732">Signal</keyword>
<dbReference type="Gene3D" id="1.25.40.10">
    <property type="entry name" value="Tetratricopeptide repeat domain"/>
    <property type="match status" value="1"/>
</dbReference>
<dbReference type="SUPFAM" id="SSF81901">
    <property type="entry name" value="HCP-like"/>
    <property type="match status" value="1"/>
</dbReference>
<proteinExistence type="predicted"/>
<evidence type="ECO:0000259" key="2">
    <source>
        <dbReference type="Pfam" id="PF00656"/>
    </source>
</evidence>
<evidence type="ECO:0000256" key="1">
    <source>
        <dbReference type="SAM" id="SignalP"/>
    </source>
</evidence>